<dbReference type="eggNOG" id="COG0515">
    <property type="taxonomic scope" value="Bacteria"/>
</dbReference>
<dbReference type="SUPFAM" id="SSF69322">
    <property type="entry name" value="Tricorn protease domain 2"/>
    <property type="match status" value="1"/>
</dbReference>
<keyword evidence="1" id="KW-0808">Transferase</keyword>
<dbReference type="RefSeq" id="WP_006970213.1">
    <property type="nucleotide sequence ID" value="NZ_ABCS01000009.1"/>
</dbReference>
<evidence type="ECO:0000313" key="8">
    <source>
        <dbReference type="Proteomes" id="UP000005801"/>
    </source>
</evidence>
<dbReference type="InterPro" id="IPR000719">
    <property type="entry name" value="Prot_kinase_dom"/>
</dbReference>
<dbReference type="InterPro" id="IPR015943">
    <property type="entry name" value="WD40/YVTN_repeat-like_dom_sf"/>
</dbReference>
<evidence type="ECO:0000313" key="7">
    <source>
        <dbReference type="EMBL" id="EDM80610.1"/>
    </source>
</evidence>
<dbReference type="GO" id="GO:0004674">
    <property type="term" value="F:protein serine/threonine kinase activity"/>
    <property type="evidence" value="ECO:0007669"/>
    <property type="project" value="TreeGrafter"/>
</dbReference>
<keyword evidence="8" id="KW-1185">Reference proteome</keyword>
<evidence type="ECO:0000256" key="2">
    <source>
        <dbReference type="ARBA" id="ARBA00022741"/>
    </source>
</evidence>
<feature type="domain" description="Protein kinase" evidence="6">
    <location>
        <begin position="44"/>
        <end position="322"/>
    </location>
</feature>
<dbReference type="PROSITE" id="PS50011">
    <property type="entry name" value="PROTEIN_KINASE_DOM"/>
    <property type="match status" value="1"/>
</dbReference>
<protein>
    <submittedName>
        <fullName evidence="7">Serine/threonine kinase family protein</fullName>
    </submittedName>
</protein>
<reference evidence="7 8" key="1">
    <citation type="submission" date="2007-06" db="EMBL/GenBank/DDBJ databases">
        <authorList>
            <person name="Shimkets L."/>
            <person name="Ferriera S."/>
            <person name="Johnson J."/>
            <person name="Kravitz S."/>
            <person name="Beeson K."/>
            <person name="Sutton G."/>
            <person name="Rogers Y.-H."/>
            <person name="Friedman R."/>
            <person name="Frazier M."/>
            <person name="Venter J.C."/>
        </authorList>
    </citation>
    <scope>NUCLEOTIDE SEQUENCE [LARGE SCALE GENOMIC DNA]</scope>
    <source>
        <strain evidence="7 8">SIR-1</strain>
    </source>
</reference>
<proteinExistence type="predicted"/>
<dbReference type="Proteomes" id="UP000005801">
    <property type="component" value="Unassembled WGS sequence"/>
</dbReference>
<dbReference type="Gene3D" id="2.130.10.10">
    <property type="entry name" value="YVTN repeat-like/Quinoprotein amine dehydrogenase"/>
    <property type="match status" value="1"/>
</dbReference>
<dbReference type="InterPro" id="IPR011009">
    <property type="entry name" value="Kinase-like_dom_sf"/>
</dbReference>
<dbReference type="PANTHER" id="PTHR43289:SF34">
    <property type="entry name" value="SERINE_THREONINE-PROTEIN KINASE YBDM-RELATED"/>
    <property type="match status" value="1"/>
</dbReference>
<gene>
    <name evidence="7" type="ORF">PPSIR1_36994</name>
</gene>
<dbReference type="PANTHER" id="PTHR43289">
    <property type="entry name" value="MITOGEN-ACTIVATED PROTEIN KINASE KINASE KINASE 20-RELATED"/>
    <property type="match status" value="1"/>
</dbReference>
<keyword evidence="3 7" id="KW-0418">Kinase</keyword>
<dbReference type="CDD" id="cd14014">
    <property type="entry name" value="STKc_PknB_like"/>
    <property type="match status" value="1"/>
</dbReference>
<dbReference type="SUPFAM" id="SSF56112">
    <property type="entry name" value="Protein kinase-like (PK-like)"/>
    <property type="match status" value="1"/>
</dbReference>
<dbReference type="STRING" id="391625.PPSIR1_36994"/>
<feature type="region of interest" description="Disordered" evidence="5">
    <location>
        <begin position="1"/>
        <end position="21"/>
    </location>
</feature>
<keyword evidence="2" id="KW-0547">Nucleotide-binding</keyword>
<comment type="caution">
    <text evidence="7">The sequence shown here is derived from an EMBL/GenBank/DDBJ whole genome shotgun (WGS) entry which is preliminary data.</text>
</comment>
<organism evidence="7 8">
    <name type="scientific">Plesiocystis pacifica SIR-1</name>
    <dbReference type="NCBI Taxonomy" id="391625"/>
    <lineage>
        <taxon>Bacteria</taxon>
        <taxon>Pseudomonadati</taxon>
        <taxon>Myxococcota</taxon>
        <taxon>Polyangia</taxon>
        <taxon>Nannocystales</taxon>
        <taxon>Nannocystaceae</taxon>
        <taxon>Plesiocystis</taxon>
    </lineage>
</organism>
<dbReference type="EMBL" id="ABCS01000009">
    <property type="protein sequence ID" value="EDM80610.1"/>
    <property type="molecule type" value="Genomic_DNA"/>
</dbReference>
<dbReference type="Gene3D" id="3.30.200.20">
    <property type="entry name" value="Phosphorylase Kinase, domain 1"/>
    <property type="match status" value="1"/>
</dbReference>
<dbReference type="Pfam" id="PF00069">
    <property type="entry name" value="Pkinase"/>
    <property type="match status" value="1"/>
</dbReference>
<sequence length="1141" mass="121510">MDATERADGQEPPPGPSGAESIGRRLLRQRMFPGHTDPIAVERYVLLSFAGSGGMGEVYAAYDPVLDRKVALKLLPHHVGGDAERRARLLREAQALAKLSHPNVVQVYGAGEHDERVFMAMEFVEGQTLSDYLTKARPSAREVLQLFVVAGRGLAAAHAAGLVHRDFKPSNVRIDGEGVPRVLDFGLVQGEPGEPEGSAAASASLPEAVRALDVELTATGAFLGTPAYMAPEQVAGDHVDARADQFAFCVALAEALTGARPFEAPSLVERWERIQNEDTIEWPTKLGVPRRVRRAIERGLSRDRRERWPSMDLLLDALEPPARLRSLGLAAAIAAPLVAVGGWAIVQSYERELDSSAEQLAVAQEQTEAESARAERSDEAKALLGRAQRAVRVHDLARSPGRELEALALGVEVLGEYAEAGEAEGEDYEAAVHGLSLALDGMVPVAELDAGAAGSRTHRLVAKLALSADGETLVTTPMLHRRRARGGSGELERIGENTLELWSTSPPALERSVDLGRLELGVRAPVLSADGRRVAVSSGDRCAVYAVDSGESLQELEGCTDPHFSTDGATLFGQVPCADPDLAGERDPACAVAAWSVDSGERRWKRALAGRSAALLSAPASAGVIVREDFRGGEALALRAIEDGATRVRFQREGAGAPPSSRAHAAHLALSGDGSTLAAVEHDADGRVAVWDLTELGDLADLSGSVTLEGRVVESVAPTSWGWWFSNLALSHDGSELLTHGRGAGLGLFDLERDRVLHAQSWGSSTVAALPSGWLGISGSEWLELPRPESRQPATPARQLVASADGRFVATVSDLGASLWTAERAAAPEVWPAPEGEELIAFDGERAVTRGEGQRYRVYPRSGEGPVREDDSLAGIYPVMLAAERVDRALVQLDGHVEVRELGGSTLCRLPGDPGLAWTISRDGRLAARDSGERVDIWEVDSCRERERVALPSEIYVLQTVTNAGALHLRTGHGHNLIHHADGSEQIIDQGCAYDQPTAYATLSPDGALLVGSCDAEAPETNPGQLWSTDTGEPLGTLDLREYRGVPRFSADGGALVFGVDTRRVAIVDVATGRERFRVLGRLGHGGKPEWVGDATHFELAVFDGGIARMPLEVEGLVDAACSVLGRSELAERAATPCAAD</sequence>
<name>A6G0G4_9BACT</name>
<dbReference type="GO" id="GO:0005524">
    <property type="term" value="F:ATP binding"/>
    <property type="evidence" value="ECO:0007669"/>
    <property type="project" value="UniProtKB-KW"/>
</dbReference>
<evidence type="ECO:0000256" key="4">
    <source>
        <dbReference type="ARBA" id="ARBA00022840"/>
    </source>
</evidence>
<evidence type="ECO:0000256" key="3">
    <source>
        <dbReference type="ARBA" id="ARBA00022777"/>
    </source>
</evidence>
<evidence type="ECO:0000256" key="5">
    <source>
        <dbReference type="SAM" id="MobiDB-lite"/>
    </source>
</evidence>
<evidence type="ECO:0000256" key="1">
    <source>
        <dbReference type="ARBA" id="ARBA00022679"/>
    </source>
</evidence>
<dbReference type="AlphaFoldDB" id="A6G0G4"/>
<keyword evidence="4" id="KW-0067">ATP-binding</keyword>
<accession>A6G0G4</accession>
<evidence type="ECO:0000259" key="6">
    <source>
        <dbReference type="PROSITE" id="PS50011"/>
    </source>
</evidence>
<dbReference type="Gene3D" id="1.10.510.10">
    <property type="entry name" value="Transferase(Phosphotransferase) domain 1"/>
    <property type="match status" value="1"/>
</dbReference>